<dbReference type="SUPFAM" id="SSF57701">
    <property type="entry name" value="Zn2/Cys6 DNA-binding domain"/>
    <property type="match status" value="1"/>
</dbReference>
<feature type="domain" description="Zn(2)-C6 fungal-type" evidence="5">
    <location>
        <begin position="27"/>
        <end position="60"/>
    </location>
</feature>
<dbReference type="PANTHER" id="PTHR46910:SF38">
    <property type="entry name" value="ZN(2)-C6 FUNGAL-TYPE DOMAIN-CONTAINING PROTEIN"/>
    <property type="match status" value="1"/>
</dbReference>
<evidence type="ECO:0000259" key="5">
    <source>
        <dbReference type="PROSITE" id="PS50048"/>
    </source>
</evidence>
<feature type="compositionally biased region" description="Polar residues" evidence="4">
    <location>
        <begin position="806"/>
        <end position="832"/>
    </location>
</feature>
<evidence type="ECO:0000256" key="3">
    <source>
        <dbReference type="SAM" id="Coils"/>
    </source>
</evidence>
<dbReference type="GO" id="GO:0003677">
    <property type="term" value="F:DNA binding"/>
    <property type="evidence" value="ECO:0007669"/>
    <property type="project" value="InterPro"/>
</dbReference>
<dbReference type="PROSITE" id="PS50048">
    <property type="entry name" value="ZN2_CY6_FUNGAL_2"/>
    <property type="match status" value="1"/>
</dbReference>
<dbReference type="InterPro" id="IPR001138">
    <property type="entry name" value="Zn2Cys6_DnaBD"/>
</dbReference>
<dbReference type="EMBL" id="JAACJO010000012">
    <property type="protein sequence ID" value="KAF5351892.1"/>
    <property type="molecule type" value="Genomic_DNA"/>
</dbReference>
<name>A0A8H5D463_9AGAR</name>
<dbReference type="Pfam" id="PF00172">
    <property type="entry name" value="Zn_clus"/>
    <property type="match status" value="1"/>
</dbReference>
<dbReference type="Proteomes" id="UP000559027">
    <property type="component" value="Unassembled WGS sequence"/>
</dbReference>
<feature type="region of interest" description="Disordered" evidence="4">
    <location>
        <begin position="102"/>
        <end position="134"/>
    </location>
</feature>
<feature type="compositionally biased region" description="Polar residues" evidence="4">
    <location>
        <begin position="687"/>
        <end position="696"/>
    </location>
</feature>
<gene>
    <name evidence="6" type="ORF">D9756_007553</name>
</gene>
<dbReference type="InterPro" id="IPR050987">
    <property type="entry name" value="AtrR-like"/>
</dbReference>
<feature type="compositionally biased region" description="Polar residues" evidence="4">
    <location>
        <begin position="839"/>
        <end position="855"/>
    </location>
</feature>
<dbReference type="CDD" id="cd00067">
    <property type="entry name" value="GAL4"/>
    <property type="match status" value="1"/>
</dbReference>
<dbReference type="SMART" id="SM00066">
    <property type="entry name" value="GAL4"/>
    <property type="match status" value="1"/>
</dbReference>
<dbReference type="AlphaFoldDB" id="A0A8H5D463"/>
<comment type="caution">
    <text evidence="6">The sequence shown here is derived from an EMBL/GenBank/DDBJ whole genome shotgun (WGS) entry which is preliminary data.</text>
</comment>
<organism evidence="6 7">
    <name type="scientific">Leucocoprinus leucothites</name>
    <dbReference type="NCBI Taxonomy" id="201217"/>
    <lineage>
        <taxon>Eukaryota</taxon>
        <taxon>Fungi</taxon>
        <taxon>Dikarya</taxon>
        <taxon>Basidiomycota</taxon>
        <taxon>Agaricomycotina</taxon>
        <taxon>Agaricomycetes</taxon>
        <taxon>Agaricomycetidae</taxon>
        <taxon>Agaricales</taxon>
        <taxon>Agaricineae</taxon>
        <taxon>Agaricaceae</taxon>
        <taxon>Leucocoprinus</taxon>
    </lineage>
</organism>
<dbReference type="PANTHER" id="PTHR46910">
    <property type="entry name" value="TRANSCRIPTION FACTOR PDR1"/>
    <property type="match status" value="1"/>
</dbReference>
<feature type="region of interest" description="Disordered" evidence="4">
    <location>
        <begin position="1"/>
        <end position="23"/>
    </location>
</feature>
<accession>A0A8H5D463</accession>
<dbReference type="GO" id="GO:0006351">
    <property type="term" value="P:DNA-templated transcription"/>
    <property type="evidence" value="ECO:0007669"/>
    <property type="project" value="InterPro"/>
</dbReference>
<keyword evidence="1" id="KW-0479">Metal-binding</keyword>
<evidence type="ECO:0000256" key="2">
    <source>
        <dbReference type="ARBA" id="ARBA00023242"/>
    </source>
</evidence>
<dbReference type="InterPro" id="IPR036864">
    <property type="entry name" value="Zn2-C6_fun-type_DNA-bd_sf"/>
</dbReference>
<feature type="compositionally biased region" description="Polar residues" evidence="4">
    <location>
        <begin position="102"/>
        <end position="111"/>
    </location>
</feature>
<feature type="compositionally biased region" description="Low complexity" evidence="4">
    <location>
        <begin position="771"/>
        <end position="784"/>
    </location>
</feature>
<keyword evidence="7" id="KW-1185">Reference proteome</keyword>
<keyword evidence="2" id="KW-0539">Nucleus</keyword>
<dbReference type="InterPro" id="IPR007219">
    <property type="entry name" value="XnlR_reg_dom"/>
</dbReference>
<feature type="region of interest" description="Disordered" evidence="4">
    <location>
        <begin position="806"/>
        <end position="856"/>
    </location>
</feature>
<keyword evidence="3" id="KW-0175">Coiled coil</keyword>
<dbReference type="GO" id="GO:0000981">
    <property type="term" value="F:DNA-binding transcription factor activity, RNA polymerase II-specific"/>
    <property type="evidence" value="ECO:0007669"/>
    <property type="project" value="InterPro"/>
</dbReference>
<dbReference type="SMART" id="SM00906">
    <property type="entry name" value="Fungal_trans"/>
    <property type="match status" value="1"/>
</dbReference>
<evidence type="ECO:0000313" key="6">
    <source>
        <dbReference type="EMBL" id="KAF5351892.1"/>
    </source>
</evidence>
<sequence>MQSDDETSSNIPQQQEPHMKRRRLHGACDICRRKKIKCNSAEMPSRICSNCIAYNLECTHNIPRHATKKETEKGYIQALEERLDKMEQLLRNVRPELDIEQSVASANSPESAHSAHTPPSIGYSRNTPVTDIPYPTPQTLPDSAAFHASPTVGTQDLSEDEDLAHIGLSKQLSKLAVDTIEDRFFGKSSAFMLMQHAKTVKHETTGVEALPGKSLRRPFFWDLRSWEVEHVNSDLPQFEFPEKDLLDHLVNLYFERLNIYTPLLHRPTFQRDLANDLHLHDTGFAQVVLMICALASRCTEDPRVQLPNDSTGLSSGFKFFRQTRLMRNKLLDKASLYDLQYFCLVIPYLLASSLPQAGWSLVALALRFAQERGAHRRGRDGEKPTIVKELWKRCFWCLISYDRLTSSFVGRTCAIQDEDFDADLPIEVDDEYWECEDPELSWKQPPGKPSKVTAFNAHLRLCEILAFTLRTLYSTKKSKLLTGLIGDQWEEHVVTELDSSMNKWKDSLPDHLRWDPNQPDSTFLHQSAFIHATFYYLQIQIHRPFIHKTTSLSFPSLAICTHAARSCSHLVDAKGPGWIYPYPNIFVEWMLIAAFASGIVLLLHVYGGRRAGLNTDPEKEIKDIKRCMEALRTMEKKWHVAGRLVDILTDLATLNEGQVPLPKYISAKRPRDEKPSHTPPPRERQLTDPTTSPNQLRPQKPRPSRQPKGWPATSPSSDALPPTLLKAEKDRSSRSRSISDQSFLTPLAPASAPQTPLTLNNPGSAQLSYPGSSPSVIESTSSTGSTGSWDLNHLVLAQMNFGTTSQSFDGGSMPQGQNLSNTYSNNFGSSTGLPLGDPSQMSATFSNPGQNSSSMPPFMGHEQLADVSQDMTALWSDAPSDFNIEDWDQFVANINGLDGPWMGSSPNFNHNVN</sequence>
<feature type="compositionally biased region" description="Polar residues" evidence="4">
    <location>
        <begin position="752"/>
        <end position="770"/>
    </location>
</feature>
<feature type="compositionally biased region" description="Basic and acidic residues" evidence="4">
    <location>
        <begin position="669"/>
        <end position="686"/>
    </location>
</feature>
<evidence type="ECO:0000313" key="7">
    <source>
        <dbReference type="Proteomes" id="UP000559027"/>
    </source>
</evidence>
<dbReference type="PROSITE" id="PS00463">
    <property type="entry name" value="ZN2_CY6_FUNGAL_1"/>
    <property type="match status" value="1"/>
</dbReference>
<dbReference type="Pfam" id="PF04082">
    <property type="entry name" value="Fungal_trans"/>
    <property type="match status" value="1"/>
</dbReference>
<dbReference type="Gene3D" id="4.10.240.10">
    <property type="entry name" value="Zn(2)-C6 fungal-type DNA-binding domain"/>
    <property type="match status" value="1"/>
</dbReference>
<reference evidence="6 7" key="1">
    <citation type="journal article" date="2020" name="ISME J.">
        <title>Uncovering the hidden diversity of litter-decomposition mechanisms in mushroom-forming fungi.</title>
        <authorList>
            <person name="Floudas D."/>
            <person name="Bentzer J."/>
            <person name="Ahren D."/>
            <person name="Johansson T."/>
            <person name="Persson P."/>
            <person name="Tunlid A."/>
        </authorList>
    </citation>
    <scope>NUCLEOTIDE SEQUENCE [LARGE SCALE GENOMIC DNA]</scope>
    <source>
        <strain evidence="6 7">CBS 146.42</strain>
    </source>
</reference>
<dbReference type="GO" id="GO:0008270">
    <property type="term" value="F:zinc ion binding"/>
    <property type="evidence" value="ECO:0007669"/>
    <property type="project" value="InterPro"/>
</dbReference>
<proteinExistence type="predicted"/>
<protein>
    <recommendedName>
        <fullName evidence="5">Zn(2)-C6 fungal-type domain-containing protein</fullName>
    </recommendedName>
</protein>
<feature type="coiled-coil region" evidence="3">
    <location>
        <begin position="69"/>
        <end position="96"/>
    </location>
</feature>
<evidence type="ECO:0000256" key="4">
    <source>
        <dbReference type="SAM" id="MobiDB-lite"/>
    </source>
</evidence>
<evidence type="ECO:0000256" key="1">
    <source>
        <dbReference type="ARBA" id="ARBA00022723"/>
    </source>
</evidence>
<feature type="region of interest" description="Disordered" evidence="4">
    <location>
        <begin position="662"/>
        <end position="784"/>
    </location>
</feature>
<dbReference type="CDD" id="cd12148">
    <property type="entry name" value="fungal_TF_MHR"/>
    <property type="match status" value="1"/>
</dbReference>
<dbReference type="OrthoDB" id="4456959at2759"/>